<keyword evidence="6" id="KW-0032">Aminotransferase</keyword>
<dbReference type="InterPro" id="IPR015422">
    <property type="entry name" value="PyrdxlP-dep_Trfase_small"/>
</dbReference>
<feature type="domain" description="Aminotransferase class V" evidence="5">
    <location>
        <begin position="2"/>
        <end position="393"/>
    </location>
</feature>
<keyword evidence="6" id="KW-0808">Transferase</keyword>
<dbReference type="InterPro" id="IPR015424">
    <property type="entry name" value="PyrdxlP-dep_Trfase"/>
</dbReference>
<dbReference type="InterPro" id="IPR015421">
    <property type="entry name" value="PyrdxlP-dep_Trfase_major"/>
</dbReference>
<organism evidence="6 7">
    <name type="scientific">Porcincola intestinalis</name>
    <dbReference type="NCBI Taxonomy" id="2606632"/>
    <lineage>
        <taxon>Bacteria</taxon>
        <taxon>Bacillati</taxon>
        <taxon>Bacillota</taxon>
        <taxon>Clostridia</taxon>
        <taxon>Lachnospirales</taxon>
        <taxon>Lachnospiraceae</taxon>
        <taxon>Porcincola</taxon>
    </lineage>
</organism>
<dbReference type="PANTHER" id="PTHR43586">
    <property type="entry name" value="CYSTEINE DESULFURASE"/>
    <property type="match status" value="1"/>
</dbReference>
<dbReference type="Pfam" id="PF00266">
    <property type="entry name" value="Aminotran_5"/>
    <property type="match status" value="1"/>
</dbReference>
<accession>A0A6L5X445</accession>
<keyword evidence="7" id="KW-1185">Reference proteome</keyword>
<dbReference type="GO" id="GO:0008483">
    <property type="term" value="F:transaminase activity"/>
    <property type="evidence" value="ECO:0007669"/>
    <property type="project" value="UniProtKB-KW"/>
</dbReference>
<dbReference type="InterPro" id="IPR020578">
    <property type="entry name" value="Aminotrans_V_PyrdxlP_BS"/>
</dbReference>
<evidence type="ECO:0000256" key="3">
    <source>
        <dbReference type="RuleBase" id="RU004075"/>
    </source>
</evidence>
<evidence type="ECO:0000313" key="7">
    <source>
        <dbReference type="Proteomes" id="UP000481852"/>
    </source>
</evidence>
<dbReference type="PANTHER" id="PTHR43586:SF4">
    <property type="entry name" value="ISOPENICILLIN N EPIMERASE"/>
    <property type="match status" value="1"/>
</dbReference>
<keyword evidence="2" id="KW-0663">Pyridoxal phosphate</keyword>
<gene>
    <name evidence="6" type="ORF">FYJ35_03670</name>
</gene>
<sequence>MIYFDNAATSYNRPPCVKEAVAAAIDAFGNPSRGAYSASLDADRCLFETRMQLAALAGAEGPDCVAFTTNATQALNTAILGLGLHAGDYLIVSLQEHNSVLRPAYRLRERGVVVHFVGLKADARLDMEDLEQTLRTIRTQNPDTRIAVALSHGSNVTGNVIDLSVVSALCRESRATLILDAAQTMGIIPIRMRQSGIDILCFSGHKALMGPQGTGAIIVRRGIRLSPLMAGGSGIRTFLETMPQEMPEHLEAGTQNAHSIAGLHAALAFAEGKRETWRAQALSLRKQLLSGIDAINRQAGEERIHVYGRGTAVNPASASCQGDSEPVLPTVAFNIGQLEAADVADRLWRDRQIAVRAGGHCAPLIHRFFGTEKRGIVRASFSHANTPGQVQILIEELRDIVQTEG</sequence>
<comment type="cofactor">
    <cofactor evidence="1 4">
        <name>pyridoxal 5'-phosphate</name>
        <dbReference type="ChEBI" id="CHEBI:597326"/>
    </cofactor>
</comment>
<evidence type="ECO:0000256" key="2">
    <source>
        <dbReference type="ARBA" id="ARBA00022898"/>
    </source>
</evidence>
<dbReference type="Gene3D" id="3.90.1150.10">
    <property type="entry name" value="Aspartate Aminotransferase, domain 1"/>
    <property type="match status" value="1"/>
</dbReference>
<proteinExistence type="inferred from homology"/>
<evidence type="ECO:0000256" key="4">
    <source>
        <dbReference type="RuleBase" id="RU004504"/>
    </source>
</evidence>
<reference evidence="6 7" key="1">
    <citation type="submission" date="2019-08" db="EMBL/GenBank/DDBJ databases">
        <title>In-depth cultivation of the pig gut microbiome towards novel bacterial diversity and tailored functional studies.</title>
        <authorList>
            <person name="Wylensek D."/>
            <person name="Hitch T.C.A."/>
            <person name="Clavel T."/>
        </authorList>
    </citation>
    <scope>NUCLEOTIDE SEQUENCE [LARGE SCALE GENOMIC DNA]</scope>
    <source>
        <strain evidence="6 7">Oil+RF-744-WCA-WT-11</strain>
    </source>
</reference>
<dbReference type="Proteomes" id="UP000481852">
    <property type="component" value="Unassembled WGS sequence"/>
</dbReference>
<evidence type="ECO:0000256" key="1">
    <source>
        <dbReference type="ARBA" id="ARBA00001933"/>
    </source>
</evidence>
<dbReference type="InterPro" id="IPR000192">
    <property type="entry name" value="Aminotrans_V_dom"/>
</dbReference>
<evidence type="ECO:0000313" key="6">
    <source>
        <dbReference type="EMBL" id="MSS14148.1"/>
    </source>
</evidence>
<dbReference type="SUPFAM" id="SSF53383">
    <property type="entry name" value="PLP-dependent transferases"/>
    <property type="match status" value="1"/>
</dbReference>
<dbReference type="Gene3D" id="3.40.640.10">
    <property type="entry name" value="Type I PLP-dependent aspartate aminotransferase-like (Major domain)"/>
    <property type="match status" value="1"/>
</dbReference>
<dbReference type="EMBL" id="VULZ01000002">
    <property type="protein sequence ID" value="MSS14148.1"/>
    <property type="molecule type" value="Genomic_DNA"/>
</dbReference>
<protein>
    <submittedName>
        <fullName evidence="6">Aminotransferase class V-fold PLP-dependent enzyme</fullName>
    </submittedName>
</protein>
<dbReference type="PROSITE" id="PS00595">
    <property type="entry name" value="AA_TRANSFER_CLASS_5"/>
    <property type="match status" value="1"/>
</dbReference>
<comment type="caution">
    <text evidence="6">The sequence shown here is derived from an EMBL/GenBank/DDBJ whole genome shotgun (WGS) entry which is preliminary data.</text>
</comment>
<comment type="similarity">
    <text evidence="3">Belongs to the class-V pyridoxal-phosphate-dependent aminotransferase family.</text>
</comment>
<name>A0A6L5X445_9FIRM</name>
<dbReference type="RefSeq" id="WP_154523302.1">
    <property type="nucleotide sequence ID" value="NZ_VULZ01000002.1"/>
</dbReference>
<dbReference type="AlphaFoldDB" id="A0A6L5X445"/>
<evidence type="ECO:0000259" key="5">
    <source>
        <dbReference type="Pfam" id="PF00266"/>
    </source>
</evidence>